<dbReference type="InterPro" id="IPR016181">
    <property type="entry name" value="Acyl_CoA_acyltransferase"/>
</dbReference>
<dbReference type="GeneID" id="101856878"/>
<dbReference type="PANTHER" id="PTHR31435:SF9">
    <property type="entry name" value="PROTEIN NATD1"/>
    <property type="match status" value="1"/>
</dbReference>
<dbReference type="InterPro" id="IPR045057">
    <property type="entry name" value="Gcn5-rel_NAT"/>
</dbReference>
<keyword evidence="5" id="KW-1185">Reference proteome</keyword>
<organism evidence="5 6">
    <name type="scientific">Aplysia californica</name>
    <name type="common">California sea hare</name>
    <dbReference type="NCBI Taxonomy" id="6500"/>
    <lineage>
        <taxon>Eukaryota</taxon>
        <taxon>Metazoa</taxon>
        <taxon>Spiralia</taxon>
        <taxon>Lophotrochozoa</taxon>
        <taxon>Mollusca</taxon>
        <taxon>Gastropoda</taxon>
        <taxon>Heterobranchia</taxon>
        <taxon>Euthyneura</taxon>
        <taxon>Tectipleura</taxon>
        <taxon>Aplysiida</taxon>
        <taxon>Aplysioidea</taxon>
        <taxon>Aplysiidae</taxon>
        <taxon>Aplysia</taxon>
    </lineage>
</organism>
<dbReference type="Gene3D" id="3.40.630.30">
    <property type="match status" value="1"/>
</dbReference>
<evidence type="ECO:0000313" key="6">
    <source>
        <dbReference type="RefSeq" id="XP_005095333.1"/>
    </source>
</evidence>
<name>A0ABM0JJT8_APLCA</name>
<evidence type="ECO:0000256" key="3">
    <source>
        <dbReference type="ARBA" id="ARBA00031876"/>
    </source>
</evidence>
<evidence type="ECO:0000313" key="5">
    <source>
        <dbReference type="Proteomes" id="UP000694888"/>
    </source>
</evidence>
<accession>A0ABM0JJT8</accession>
<dbReference type="SUPFAM" id="SSF55729">
    <property type="entry name" value="Acyl-CoA N-acyltransferases (Nat)"/>
    <property type="match status" value="1"/>
</dbReference>
<dbReference type="InterPro" id="IPR031165">
    <property type="entry name" value="GNAT_YJDJ"/>
</dbReference>
<dbReference type="Pfam" id="PF14542">
    <property type="entry name" value="Acetyltransf_CG"/>
    <property type="match status" value="1"/>
</dbReference>
<proteinExistence type="inferred from homology"/>
<feature type="domain" description="N-acetyltransferase" evidence="4">
    <location>
        <begin position="123"/>
        <end position="218"/>
    </location>
</feature>
<protein>
    <recommendedName>
        <fullName evidence="2">Protein NATD1</fullName>
    </recommendedName>
    <alternativeName>
        <fullName evidence="3">N-acetyltransferase domain-containing protein 1</fullName>
    </alternativeName>
</protein>
<comment type="similarity">
    <text evidence="1">Belongs to the NATD1 family.</text>
</comment>
<sequence length="222" mass="25684">MNKVFQTLCKQQLNAIRLVTKFNAATLNDLRNYSWCCRNGNVVACENWLKIRGKKEKERKVLQSRLVARFTVPVSSVTGPFAFHIDSRSLCLGRPQQDKRLQDSGVVTEEWNLSENMAGYIVGHDKSNKMFYITLQAKPENGETALAKLEYDYVRPNLVDLYHTEVPPEFQGQGIAKILAQTAFDHFCEQEIRFRPTCTYLQKYLRTNPVPRYMDFMDKTST</sequence>
<dbReference type="RefSeq" id="XP_005095333.1">
    <property type="nucleotide sequence ID" value="XM_005095276.3"/>
</dbReference>
<evidence type="ECO:0000256" key="2">
    <source>
        <dbReference type="ARBA" id="ARBA00020243"/>
    </source>
</evidence>
<gene>
    <name evidence="6" type="primary">LOC101856878</name>
</gene>
<dbReference type="PROSITE" id="PS51729">
    <property type="entry name" value="GNAT_YJDJ"/>
    <property type="match status" value="1"/>
</dbReference>
<dbReference type="Proteomes" id="UP000694888">
    <property type="component" value="Unplaced"/>
</dbReference>
<reference evidence="6" key="1">
    <citation type="submission" date="2025-08" db="UniProtKB">
        <authorList>
            <consortium name="RefSeq"/>
        </authorList>
    </citation>
    <scope>IDENTIFICATION</scope>
</reference>
<evidence type="ECO:0000259" key="4">
    <source>
        <dbReference type="PROSITE" id="PS51729"/>
    </source>
</evidence>
<dbReference type="PANTHER" id="PTHR31435">
    <property type="entry name" value="PROTEIN NATD1"/>
    <property type="match status" value="1"/>
</dbReference>
<evidence type="ECO:0000256" key="1">
    <source>
        <dbReference type="ARBA" id="ARBA00006233"/>
    </source>
</evidence>